<protein>
    <submittedName>
        <fullName evidence="2">Sel1 domain protein repeat-containing protein</fullName>
    </submittedName>
</protein>
<dbReference type="InterPro" id="IPR050767">
    <property type="entry name" value="Sel1_AlgK"/>
</dbReference>
<dbReference type="SUPFAM" id="SSF81901">
    <property type="entry name" value="HCP-like"/>
    <property type="match status" value="1"/>
</dbReference>
<name>A5G1E5_ACICJ</name>
<dbReference type="HOGENOM" id="CLU_000288_36_12_5"/>
<dbReference type="Pfam" id="PF08238">
    <property type="entry name" value="Sel1"/>
    <property type="match status" value="2"/>
</dbReference>
<proteinExistence type="predicted"/>
<dbReference type="PANTHER" id="PTHR11102:SF160">
    <property type="entry name" value="ERAD-ASSOCIATED E3 UBIQUITIN-PROTEIN LIGASE COMPONENT HRD3"/>
    <property type="match status" value="1"/>
</dbReference>
<dbReference type="RefSeq" id="WP_007422769.1">
    <property type="nucleotide sequence ID" value="NC_009484.1"/>
</dbReference>
<dbReference type="Proteomes" id="UP000000245">
    <property type="component" value="Chromosome"/>
</dbReference>
<evidence type="ECO:0000256" key="1">
    <source>
        <dbReference type="SAM" id="SignalP"/>
    </source>
</evidence>
<keyword evidence="3" id="KW-1185">Reference proteome</keyword>
<dbReference type="SMART" id="SM00671">
    <property type="entry name" value="SEL1"/>
    <property type="match status" value="2"/>
</dbReference>
<reference evidence="2 3" key="1">
    <citation type="submission" date="2007-05" db="EMBL/GenBank/DDBJ databases">
        <title>Complete sequence of chromosome of Acidiphilium cryptum JF-5.</title>
        <authorList>
            <consortium name="US DOE Joint Genome Institute"/>
            <person name="Copeland A."/>
            <person name="Lucas S."/>
            <person name="Lapidus A."/>
            <person name="Barry K."/>
            <person name="Detter J.C."/>
            <person name="Glavina del Rio T."/>
            <person name="Hammon N."/>
            <person name="Israni S."/>
            <person name="Dalin E."/>
            <person name="Tice H."/>
            <person name="Pitluck S."/>
            <person name="Sims D."/>
            <person name="Brettin T."/>
            <person name="Bruce D."/>
            <person name="Han C."/>
            <person name="Schmutz J."/>
            <person name="Larimer F."/>
            <person name="Land M."/>
            <person name="Hauser L."/>
            <person name="Kyrpides N."/>
            <person name="Kim E."/>
            <person name="Magnuson T."/>
            <person name="Richardson P."/>
        </authorList>
    </citation>
    <scope>NUCLEOTIDE SEQUENCE [LARGE SCALE GENOMIC DNA]</scope>
    <source>
        <strain evidence="2 3">JF-5</strain>
    </source>
</reference>
<dbReference type="PANTHER" id="PTHR11102">
    <property type="entry name" value="SEL-1-LIKE PROTEIN"/>
    <property type="match status" value="1"/>
</dbReference>
<evidence type="ECO:0000313" key="2">
    <source>
        <dbReference type="EMBL" id="ABQ31677.1"/>
    </source>
</evidence>
<feature type="signal peptide" evidence="1">
    <location>
        <begin position="1"/>
        <end position="27"/>
    </location>
</feature>
<gene>
    <name evidence="2" type="ordered locus">Acry_2485</name>
</gene>
<dbReference type="InterPro" id="IPR006597">
    <property type="entry name" value="Sel1-like"/>
</dbReference>
<evidence type="ECO:0000313" key="3">
    <source>
        <dbReference type="Proteomes" id="UP000000245"/>
    </source>
</evidence>
<dbReference type="EMBL" id="CP000697">
    <property type="protein sequence ID" value="ABQ31677.1"/>
    <property type="molecule type" value="Genomic_DNA"/>
</dbReference>
<organism evidence="2 3">
    <name type="scientific">Acidiphilium cryptum (strain JF-5)</name>
    <dbReference type="NCBI Taxonomy" id="349163"/>
    <lineage>
        <taxon>Bacteria</taxon>
        <taxon>Pseudomonadati</taxon>
        <taxon>Pseudomonadota</taxon>
        <taxon>Alphaproteobacteria</taxon>
        <taxon>Acetobacterales</taxon>
        <taxon>Acidocellaceae</taxon>
        <taxon>Acidiphilium</taxon>
    </lineage>
</organism>
<keyword evidence="1" id="KW-0732">Signal</keyword>
<accession>A5G1E5</accession>
<feature type="chain" id="PRO_5002681914" evidence="1">
    <location>
        <begin position="28"/>
        <end position="137"/>
    </location>
</feature>
<dbReference type="eggNOG" id="COG0790">
    <property type="taxonomic scope" value="Bacteria"/>
</dbReference>
<sequence>MTAHRIRGAAAAIVFVATLGAWQAAQAQPVSQLEQAARNGNVAAATYLGSLYENGQGVPRDDAMAAHWFAFAARRGDPVAQNNLAMMYQTGQGVPQDTRRAIELYRQAAAQGNETARQNLAALEAYLRSQPRPPQNP</sequence>
<dbReference type="AlphaFoldDB" id="A5G1E5"/>
<dbReference type="Gene3D" id="1.25.40.10">
    <property type="entry name" value="Tetratricopeptide repeat domain"/>
    <property type="match status" value="1"/>
</dbReference>
<dbReference type="STRING" id="349163.Acry_2485"/>
<dbReference type="InterPro" id="IPR011990">
    <property type="entry name" value="TPR-like_helical_dom_sf"/>
</dbReference>
<dbReference type="KEGG" id="acr:Acry_2485"/>